<dbReference type="GO" id="GO:0006207">
    <property type="term" value="P:'de novo' pyrimidine nucleobase biosynthetic process"/>
    <property type="evidence" value="ECO:0007669"/>
    <property type="project" value="InterPro"/>
</dbReference>
<dbReference type="EC" id="6.3.5.5" evidence="3"/>
<dbReference type="SUPFAM" id="SSF52021">
    <property type="entry name" value="Carbamoyl phosphate synthetase, small subunit N-terminal domain"/>
    <property type="match status" value="1"/>
</dbReference>
<dbReference type="Gene3D" id="3.50.30.20">
    <property type="entry name" value="Carbamoyl-phosphate synthase small subunit, N-terminal domain"/>
    <property type="match status" value="1"/>
</dbReference>
<protein>
    <recommendedName>
        <fullName evidence="9">Carbamoyl phosphate synthase arginine-specific small chain</fullName>
        <ecNumber evidence="3">6.3.5.5</ecNumber>
    </recommendedName>
    <alternativeName>
        <fullName evidence="10">Arginine-specific carbamoyl phosphate synthetase, glutamine chain</fullName>
    </alternativeName>
</protein>
<dbReference type="PANTHER" id="PTHR43418:SF7">
    <property type="entry name" value="CARBAMOYL-PHOSPHATE SYNTHASE SMALL CHAIN"/>
    <property type="match status" value="1"/>
</dbReference>
<comment type="subunit">
    <text evidence="8">Heterodimer composed of 2 chains; the small (or glutamine) chain promotes the hydrolysis of glutamine to ammonia, which is used by the large (or ammonia) chain to synthesize carbamoyl phosphate.</text>
</comment>
<dbReference type="CDD" id="cd01744">
    <property type="entry name" value="GATase1_CPSase"/>
    <property type="match status" value="1"/>
</dbReference>
<dbReference type="GO" id="GO:0004088">
    <property type="term" value="F:carbamoyl-phosphate synthase (glutamine-hydrolyzing) activity"/>
    <property type="evidence" value="ECO:0007669"/>
    <property type="project" value="UniProtKB-EC"/>
</dbReference>
<evidence type="ECO:0000259" key="13">
    <source>
        <dbReference type="SMART" id="SM01097"/>
    </source>
</evidence>
<evidence type="ECO:0000256" key="11">
    <source>
        <dbReference type="ARBA" id="ARBA00048816"/>
    </source>
</evidence>
<evidence type="ECO:0000256" key="6">
    <source>
        <dbReference type="ARBA" id="ARBA00022840"/>
    </source>
</evidence>
<accession>A0A316ZH87</accession>
<evidence type="ECO:0000256" key="7">
    <source>
        <dbReference type="ARBA" id="ARBA00022962"/>
    </source>
</evidence>
<evidence type="ECO:0000256" key="2">
    <source>
        <dbReference type="ARBA" id="ARBA00007800"/>
    </source>
</evidence>
<dbReference type="GO" id="GO:0006541">
    <property type="term" value="P:glutamine metabolic process"/>
    <property type="evidence" value="ECO:0007669"/>
    <property type="project" value="InterPro"/>
</dbReference>
<name>A0A316ZH87_9BASI</name>
<keyword evidence="5" id="KW-0547">Nucleotide-binding</keyword>
<dbReference type="InterPro" id="IPR036480">
    <property type="entry name" value="CarbP_synth_ssu_N_sf"/>
</dbReference>
<dbReference type="Proteomes" id="UP000245946">
    <property type="component" value="Unassembled WGS sequence"/>
</dbReference>
<gene>
    <name evidence="14" type="ORF">FA09DRAFT_327855</name>
</gene>
<reference evidence="14 15" key="1">
    <citation type="journal article" date="2018" name="Mol. Biol. Evol.">
        <title>Broad Genomic Sampling Reveals a Smut Pathogenic Ancestry of the Fungal Clade Ustilaginomycotina.</title>
        <authorList>
            <person name="Kijpornyongpan T."/>
            <person name="Mondo S.J."/>
            <person name="Barry K."/>
            <person name="Sandor L."/>
            <person name="Lee J."/>
            <person name="Lipzen A."/>
            <person name="Pangilinan J."/>
            <person name="LaButti K."/>
            <person name="Hainaut M."/>
            <person name="Henrissat B."/>
            <person name="Grigoriev I.V."/>
            <person name="Spatafora J.W."/>
            <person name="Aime M.C."/>
        </authorList>
    </citation>
    <scope>NUCLEOTIDE SEQUENCE [LARGE SCALE GENOMIC DNA]</scope>
    <source>
        <strain evidence="14 15">MCA 4186</strain>
    </source>
</reference>
<feature type="domain" description="Carbamoyl-phosphate synthase small subunit N-terminal" evidence="13">
    <location>
        <begin position="47"/>
        <end position="194"/>
    </location>
</feature>
<dbReference type="InterPro" id="IPR035686">
    <property type="entry name" value="CPSase_GATase1"/>
</dbReference>
<keyword evidence="4" id="KW-0436">Ligase</keyword>
<evidence type="ECO:0000256" key="5">
    <source>
        <dbReference type="ARBA" id="ARBA00022741"/>
    </source>
</evidence>
<dbReference type="InterPro" id="IPR029062">
    <property type="entry name" value="Class_I_gatase-like"/>
</dbReference>
<comment type="similarity">
    <text evidence="2">Belongs to the CarA family.</text>
</comment>
<evidence type="ECO:0000256" key="4">
    <source>
        <dbReference type="ARBA" id="ARBA00022598"/>
    </source>
</evidence>
<comment type="catalytic activity">
    <reaction evidence="12">
        <text>L-glutamine + H2O = L-glutamate + NH4(+)</text>
        <dbReference type="Rhea" id="RHEA:15889"/>
        <dbReference type="ChEBI" id="CHEBI:15377"/>
        <dbReference type="ChEBI" id="CHEBI:28938"/>
        <dbReference type="ChEBI" id="CHEBI:29985"/>
        <dbReference type="ChEBI" id="CHEBI:58359"/>
    </reaction>
</comment>
<dbReference type="AlphaFoldDB" id="A0A316ZH87"/>
<dbReference type="Pfam" id="PF00988">
    <property type="entry name" value="CPSase_sm_chain"/>
    <property type="match status" value="1"/>
</dbReference>
<evidence type="ECO:0000256" key="12">
    <source>
        <dbReference type="ARBA" id="ARBA00049285"/>
    </source>
</evidence>
<evidence type="ECO:0000256" key="3">
    <source>
        <dbReference type="ARBA" id="ARBA00012738"/>
    </source>
</evidence>
<dbReference type="InterPro" id="IPR017926">
    <property type="entry name" value="GATASE"/>
</dbReference>
<evidence type="ECO:0000313" key="14">
    <source>
        <dbReference type="EMBL" id="PWO00419.1"/>
    </source>
</evidence>
<comment type="catalytic activity">
    <reaction evidence="11">
        <text>hydrogencarbonate + L-glutamine + 2 ATP + H2O = carbamoyl phosphate + L-glutamate + 2 ADP + phosphate + 2 H(+)</text>
        <dbReference type="Rhea" id="RHEA:18633"/>
        <dbReference type="ChEBI" id="CHEBI:15377"/>
        <dbReference type="ChEBI" id="CHEBI:15378"/>
        <dbReference type="ChEBI" id="CHEBI:17544"/>
        <dbReference type="ChEBI" id="CHEBI:29985"/>
        <dbReference type="ChEBI" id="CHEBI:30616"/>
        <dbReference type="ChEBI" id="CHEBI:43474"/>
        <dbReference type="ChEBI" id="CHEBI:58228"/>
        <dbReference type="ChEBI" id="CHEBI:58359"/>
        <dbReference type="ChEBI" id="CHEBI:456216"/>
        <dbReference type="EC" id="6.3.5.5"/>
    </reaction>
</comment>
<organism evidence="14 15">
    <name type="scientific">Tilletiopsis washingtonensis</name>
    <dbReference type="NCBI Taxonomy" id="58919"/>
    <lineage>
        <taxon>Eukaryota</taxon>
        <taxon>Fungi</taxon>
        <taxon>Dikarya</taxon>
        <taxon>Basidiomycota</taxon>
        <taxon>Ustilaginomycotina</taxon>
        <taxon>Exobasidiomycetes</taxon>
        <taxon>Entylomatales</taxon>
        <taxon>Entylomatales incertae sedis</taxon>
        <taxon>Tilletiopsis</taxon>
    </lineage>
</organism>
<proteinExistence type="inferred from homology"/>
<dbReference type="RefSeq" id="XP_025600697.1">
    <property type="nucleotide sequence ID" value="XM_025741556.1"/>
</dbReference>
<dbReference type="NCBIfam" id="NF009475">
    <property type="entry name" value="PRK12838.1"/>
    <property type="match status" value="1"/>
</dbReference>
<dbReference type="Gene3D" id="3.40.50.880">
    <property type="match status" value="1"/>
</dbReference>
<dbReference type="STRING" id="58919.A0A316ZH87"/>
<dbReference type="GO" id="GO:0005524">
    <property type="term" value="F:ATP binding"/>
    <property type="evidence" value="ECO:0007669"/>
    <property type="project" value="UniProtKB-KW"/>
</dbReference>
<dbReference type="Pfam" id="PF00117">
    <property type="entry name" value="GATase"/>
    <property type="match status" value="1"/>
</dbReference>
<evidence type="ECO:0000256" key="10">
    <source>
        <dbReference type="ARBA" id="ARBA00044340"/>
    </source>
</evidence>
<dbReference type="InterPro" id="IPR002474">
    <property type="entry name" value="CarbamoylP_synth_ssu_N"/>
</dbReference>
<dbReference type="GeneID" id="37269100"/>
<evidence type="ECO:0000256" key="1">
    <source>
        <dbReference type="ARBA" id="ARBA00005077"/>
    </source>
</evidence>
<dbReference type="HAMAP" id="MF_01209">
    <property type="entry name" value="CPSase_S_chain"/>
    <property type="match status" value="1"/>
</dbReference>
<dbReference type="NCBIfam" id="TIGR01368">
    <property type="entry name" value="CPSaseIIsmall"/>
    <property type="match status" value="1"/>
</dbReference>
<evidence type="ECO:0000256" key="9">
    <source>
        <dbReference type="ARBA" id="ARBA00044168"/>
    </source>
</evidence>
<sequence>MFAAHLSLRRSLAGSASLAGARRGLASAVKPPPGGGTFTQSVSPAPVPSTLHLKSGHSFVGQSFGAPRTQFGEVVFTTSITSYTESLTDPSYQGQILTFTQPLMGNYGVPDNFCGRSPVGHPADVDVGAFLESRGIQAAGVIVSNLCDRFSHFEAKESLAAWCARHNVPGISGIDTRALTTLLRNQGSTLGGIVVGEGHEATPDSSNYFDPMAMNLIQRVSTTEPYTVHPKGGESQARAHIALLDFGAKANITRSLLRQGVSVTVLPWNYDFNAVRDNFDGLFLSNGPGSPHSIPEAIETTRVAINEWDRPIFGICMGNQIIGLAAGIKAYRMKFGNRGHNQPVISLSTIRGGASTRAGRVYVTSQNHGYALAPPTGLGTFEEGTGFIEECDWPAGWEPLFVNANDGSIEGIQMTANAKRRSSVAAVQFHPEHAGGPDDASGMFADYIDEVVEQMAVHGRKKAAGITNVGSMPTAPLGAFGRPAETATA</sequence>
<dbReference type="PRINTS" id="PR00099">
    <property type="entry name" value="CPSGATASE"/>
</dbReference>
<dbReference type="InterPro" id="IPR006274">
    <property type="entry name" value="CarbamoylP_synth_ssu"/>
</dbReference>
<dbReference type="OrthoDB" id="1924069at2759"/>
<evidence type="ECO:0000313" key="15">
    <source>
        <dbReference type="Proteomes" id="UP000245946"/>
    </source>
</evidence>
<comment type="pathway">
    <text evidence="1">Amino-acid biosynthesis; L-arginine biosynthesis; carbamoyl phosphate from bicarbonate: step 1/1.</text>
</comment>
<keyword evidence="7" id="KW-0315">Glutamine amidotransferase</keyword>
<dbReference type="PRINTS" id="PR00096">
    <property type="entry name" value="GATASE"/>
</dbReference>
<dbReference type="SMART" id="SM01097">
    <property type="entry name" value="CPSase_sm_chain"/>
    <property type="match status" value="1"/>
</dbReference>
<keyword evidence="6" id="KW-0067">ATP-binding</keyword>
<dbReference type="PANTHER" id="PTHR43418">
    <property type="entry name" value="MULTIFUNCTIONAL TRYPTOPHAN BIOSYNTHESIS PROTEIN-RELATED"/>
    <property type="match status" value="1"/>
</dbReference>
<dbReference type="PROSITE" id="PS51273">
    <property type="entry name" value="GATASE_TYPE_1"/>
    <property type="match status" value="1"/>
</dbReference>
<dbReference type="SUPFAM" id="SSF52317">
    <property type="entry name" value="Class I glutamine amidotransferase-like"/>
    <property type="match status" value="1"/>
</dbReference>
<dbReference type="InterPro" id="IPR050472">
    <property type="entry name" value="Anth_synth/Amidotransfase"/>
</dbReference>
<dbReference type="EMBL" id="KZ819285">
    <property type="protein sequence ID" value="PWO00419.1"/>
    <property type="molecule type" value="Genomic_DNA"/>
</dbReference>
<keyword evidence="15" id="KW-1185">Reference proteome</keyword>
<evidence type="ECO:0000256" key="8">
    <source>
        <dbReference type="ARBA" id="ARBA00044031"/>
    </source>
</evidence>